<dbReference type="Gene3D" id="3.60.40.10">
    <property type="entry name" value="PPM-type phosphatase domain"/>
    <property type="match status" value="1"/>
</dbReference>
<dbReference type="PANTHER" id="PTHR47992">
    <property type="entry name" value="PROTEIN PHOSPHATASE"/>
    <property type="match status" value="1"/>
</dbReference>
<dbReference type="Pfam" id="PF00069">
    <property type="entry name" value="Pkinase"/>
    <property type="match status" value="1"/>
</dbReference>
<feature type="signal peptide" evidence="5">
    <location>
        <begin position="1"/>
        <end position="19"/>
    </location>
</feature>
<dbReference type="Pfam" id="PF00481">
    <property type="entry name" value="PP2C"/>
    <property type="match status" value="1"/>
</dbReference>
<protein>
    <recommendedName>
        <fullName evidence="10">Protein-serine/threonine phosphatase</fullName>
    </recommendedName>
</protein>
<dbReference type="SUPFAM" id="SSF56112">
    <property type="entry name" value="Protein kinase-like (PK-like)"/>
    <property type="match status" value="1"/>
</dbReference>
<evidence type="ECO:0000259" key="6">
    <source>
        <dbReference type="PROSITE" id="PS50011"/>
    </source>
</evidence>
<dbReference type="InterPro" id="IPR008271">
    <property type="entry name" value="Ser/Thr_kinase_AS"/>
</dbReference>
<feature type="chain" id="PRO_5044824971" description="Protein-serine/threonine phosphatase" evidence="5">
    <location>
        <begin position="20"/>
        <end position="1047"/>
    </location>
</feature>
<dbReference type="SUPFAM" id="SSF50156">
    <property type="entry name" value="PDZ domain-like"/>
    <property type="match status" value="1"/>
</dbReference>
<evidence type="ECO:0000256" key="2">
    <source>
        <dbReference type="ARBA" id="ARBA00022840"/>
    </source>
</evidence>
<sequence length="1047" mass="115512">MISLAVAVILALSFGDSRAWIPSHHCPSLHLPTSSSSHISSPRLPSHCIGHRHDRRRKERTHKHQHPFVHTTRIATALQSSTDIPTAEHQQLASILNNLDDASLPILHIGRRIGSGTYGTVHNGYLIRSKTDIQSCVAKRSWTFPELKAGVPARAVNKLSEKAVAVKTGLASAKPIPEANMIESSSPSEEEGKRLAERCKHYWEVERHCFQKMEKNKSQGNNGKIVSLEKAIPSFLGVYKDDGSGSNMSELIPGYGLIEEQKGGNSFGSWFPSNGDSEEDHKSNSGHQWMVFECVKSLKSSESPTAENPDNICAQTLLDAMEMDWNGRNDRRRNARNHLYGIQKAMGLPESYEFGDVLDKIFQSLLENLSAIHSANIVHRDLKPGNLLCDSQNQRLRLIDFGSAADLDPSPASLSASNIFSGGKVRVGLDEGIVALSPVYAAPETFVKVDANPTSFDVFSAALIMCQLLFNLLDERTDAGFYQQLKDVEYNLDSWLEIELAAKLRPAGLDDALEYLGERRGLWRILKRMLQPDPMQRISSKEALEQFDEVMGLKDGRIEWSDPIIIKVAKDEAFFETVIDSFERCDVNYNDLDDNGDLREMPRPLHFLASFKSNNPIGLILAEASPSEENDGSLSEEDWTRWKSATKNSFPGEVFVKGWTDGGQADSLGIFEIGDRLRGVGELPFVDGGFEGAIKLIERQPKTGGTIKLHFDRLPSIRKSPIVTMLDDSKCAKVTGQGAWKSKGRRNSQEDNFILHEVRNRGVGDVLLCGVFDGHGGTAASESVSKVLPPLFSEELEQSSAEGQDVIKLALEKSWETTCDTYRSLCENGECVVDYDPREGILFAETGSKDLIAGTTATIAAISLNPSGARELTVLNCGDSRTILVGELKAQSNEKSDNSVVVFETRDHSPDDELEIQRLQRGKEAGLDYSVPECSMSQSFLRVGDFQYALCRSLEGSYVTSKGIVSDPDITTLQLSQILDERQHCALVLSCDGLFEVMSNEEVGLEVVRMRKEGYKAGETAKNLCGQALKKGSYDNISTIVVYLDSA</sequence>
<dbReference type="Gene3D" id="1.10.510.10">
    <property type="entry name" value="Transferase(Phosphotransferase) domain 1"/>
    <property type="match status" value="1"/>
</dbReference>
<dbReference type="SMART" id="SM00332">
    <property type="entry name" value="PP2Cc"/>
    <property type="match status" value="1"/>
</dbReference>
<organism evidence="8 9">
    <name type="scientific">Cyclotella cryptica</name>
    <dbReference type="NCBI Taxonomy" id="29204"/>
    <lineage>
        <taxon>Eukaryota</taxon>
        <taxon>Sar</taxon>
        <taxon>Stramenopiles</taxon>
        <taxon>Ochrophyta</taxon>
        <taxon>Bacillariophyta</taxon>
        <taxon>Coscinodiscophyceae</taxon>
        <taxon>Thalassiosirophycidae</taxon>
        <taxon>Stephanodiscales</taxon>
        <taxon>Stephanodiscaceae</taxon>
        <taxon>Cyclotella</taxon>
    </lineage>
</organism>
<dbReference type="InterPro" id="IPR015655">
    <property type="entry name" value="PP2C"/>
</dbReference>
<keyword evidence="9" id="KW-1185">Reference proteome</keyword>
<dbReference type="SMART" id="SM00220">
    <property type="entry name" value="S_TKc"/>
    <property type="match status" value="1"/>
</dbReference>
<dbReference type="InterPro" id="IPR001932">
    <property type="entry name" value="PPM-type_phosphatase-like_dom"/>
</dbReference>
<evidence type="ECO:0008006" key="10">
    <source>
        <dbReference type="Google" id="ProtNLM"/>
    </source>
</evidence>
<feature type="domain" description="PPM-type phosphatase" evidence="7">
    <location>
        <begin position="736"/>
        <end position="1044"/>
    </location>
</feature>
<name>A0ABD3QF21_9STRA</name>
<dbReference type="InterPro" id="IPR036457">
    <property type="entry name" value="PPM-type-like_dom_sf"/>
</dbReference>
<dbReference type="InterPro" id="IPR017441">
    <property type="entry name" value="Protein_kinase_ATP_BS"/>
</dbReference>
<feature type="domain" description="Protein kinase" evidence="6">
    <location>
        <begin position="107"/>
        <end position="551"/>
    </location>
</feature>
<dbReference type="CDD" id="cd00143">
    <property type="entry name" value="PP2Cc"/>
    <property type="match status" value="1"/>
</dbReference>
<dbReference type="PROSITE" id="PS50011">
    <property type="entry name" value="PROTEIN_KINASE_DOM"/>
    <property type="match status" value="1"/>
</dbReference>
<proteinExistence type="predicted"/>
<dbReference type="InterPro" id="IPR036034">
    <property type="entry name" value="PDZ_sf"/>
</dbReference>
<dbReference type="PROSITE" id="PS51746">
    <property type="entry name" value="PPM_2"/>
    <property type="match status" value="1"/>
</dbReference>
<keyword evidence="1 3" id="KW-0547">Nucleotide-binding</keyword>
<dbReference type="InterPro" id="IPR000719">
    <property type="entry name" value="Prot_kinase_dom"/>
</dbReference>
<feature type="binding site" evidence="3">
    <location>
        <position position="139"/>
    </location>
    <ligand>
        <name>ATP</name>
        <dbReference type="ChEBI" id="CHEBI:30616"/>
    </ligand>
</feature>
<evidence type="ECO:0000256" key="5">
    <source>
        <dbReference type="SAM" id="SignalP"/>
    </source>
</evidence>
<dbReference type="EMBL" id="JABMIG020000044">
    <property type="protein sequence ID" value="KAL3798664.1"/>
    <property type="molecule type" value="Genomic_DNA"/>
</dbReference>
<evidence type="ECO:0000313" key="8">
    <source>
        <dbReference type="EMBL" id="KAL3798664.1"/>
    </source>
</evidence>
<dbReference type="AlphaFoldDB" id="A0ABD3QF21"/>
<dbReference type="Proteomes" id="UP001516023">
    <property type="component" value="Unassembled WGS sequence"/>
</dbReference>
<keyword evidence="5" id="KW-0732">Signal</keyword>
<evidence type="ECO:0000256" key="3">
    <source>
        <dbReference type="PROSITE-ProRule" id="PRU10141"/>
    </source>
</evidence>
<gene>
    <name evidence="8" type="ORF">HJC23_004415</name>
</gene>
<evidence type="ECO:0000256" key="1">
    <source>
        <dbReference type="ARBA" id="ARBA00022741"/>
    </source>
</evidence>
<evidence type="ECO:0000313" key="9">
    <source>
        <dbReference type="Proteomes" id="UP001516023"/>
    </source>
</evidence>
<evidence type="ECO:0000259" key="7">
    <source>
        <dbReference type="PROSITE" id="PS51746"/>
    </source>
</evidence>
<evidence type="ECO:0000256" key="4">
    <source>
        <dbReference type="SAM" id="MobiDB-lite"/>
    </source>
</evidence>
<accession>A0ABD3QF21</accession>
<feature type="region of interest" description="Disordered" evidence="4">
    <location>
        <begin position="34"/>
        <end position="66"/>
    </location>
</feature>
<dbReference type="PROSITE" id="PS00107">
    <property type="entry name" value="PROTEIN_KINASE_ATP"/>
    <property type="match status" value="1"/>
</dbReference>
<dbReference type="PROSITE" id="PS00108">
    <property type="entry name" value="PROTEIN_KINASE_ST"/>
    <property type="match status" value="1"/>
</dbReference>
<dbReference type="InterPro" id="IPR011009">
    <property type="entry name" value="Kinase-like_dom_sf"/>
</dbReference>
<feature type="compositionally biased region" description="Low complexity" evidence="4">
    <location>
        <begin position="34"/>
        <end position="47"/>
    </location>
</feature>
<keyword evidence="2 3" id="KW-0067">ATP-binding</keyword>
<feature type="compositionally biased region" description="Basic residues" evidence="4">
    <location>
        <begin position="49"/>
        <end position="66"/>
    </location>
</feature>
<dbReference type="SUPFAM" id="SSF81606">
    <property type="entry name" value="PP2C-like"/>
    <property type="match status" value="1"/>
</dbReference>
<comment type="caution">
    <text evidence="8">The sequence shown here is derived from an EMBL/GenBank/DDBJ whole genome shotgun (WGS) entry which is preliminary data.</text>
</comment>
<reference evidence="8 9" key="1">
    <citation type="journal article" date="2020" name="G3 (Bethesda)">
        <title>Improved Reference Genome for Cyclotella cryptica CCMP332, a Model for Cell Wall Morphogenesis, Salinity Adaptation, and Lipid Production in Diatoms (Bacillariophyta).</title>
        <authorList>
            <person name="Roberts W.R."/>
            <person name="Downey K.M."/>
            <person name="Ruck E.C."/>
            <person name="Traller J.C."/>
            <person name="Alverson A.J."/>
        </authorList>
    </citation>
    <scope>NUCLEOTIDE SEQUENCE [LARGE SCALE GENOMIC DNA]</scope>
    <source>
        <strain evidence="8 9">CCMP332</strain>
    </source>
</reference>
<dbReference type="GO" id="GO:0005524">
    <property type="term" value="F:ATP binding"/>
    <property type="evidence" value="ECO:0007669"/>
    <property type="project" value="UniProtKB-UniRule"/>
</dbReference>